<dbReference type="InterPro" id="IPR047324">
    <property type="entry name" value="LbH_gamma_CA-like"/>
</dbReference>
<dbReference type="SUPFAM" id="SSF51161">
    <property type="entry name" value="Trimeric LpxA-like enzymes"/>
    <property type="match status" value="1"/>
</dbReference>
<accession>A0A368DRX6</accession>
<dbReference type="EMBL" id="QOQD01000001">
    <property type="protein sequence ID" value="RCL74600.1"/>
    <property type="molecule type" value="Genomic_DNA"/>
</dbReference>
<organism evidence="1 2">
    <name type="scientific">PS1 clade bacterium</name>
    <dbReference type="NCBI Taxonomy" id="2175152"/>
    <lineage>
        <taxon>Bacteria</taxon>
        <taxon>Pseudomonadati</taxon>
        <taxon>Pseudomonadota</taxon>
        <taxon>Alphaproteobacteria</taxon>
        <taxon>PS1 clade</taxon>
    </lineage>
</organism>
<gene>
    <name evidence="1" type="ORF">DBW71_00190</name>
</gene>
<dbReference type="InterPro" id="IPR001451">
    <property type="entry name" value="Hexapep"/>
</dbReference>
<sequence>MIYEYQGKRPQIHENCWVASNAVLIGDVILEEETSIWWNAVLRGDNEPITIGKGSNIQDGSVAHTDPGYGLTIGQNVTVGHMAMIHGCTIGDNSLVGIGAIILNGAKIGKGCLIGANSFIPEKREIPDNSIVLGAPGKVIGDVQDKHKAMMKRAQGSYVKRSYLYKSELVEITSEVL</sequence>
<dbReference type="Proteomes" id="UP000253570">
    <property type="component" value="Unassembled WGS sequence"/>
</dbReference>
<dbReference type="PANTHER" id="PTHR13061">
    <property type="entry name" value="DYNACTIN SUBUNIT P25"/>
    <property type="match status" value="1"/>
</dbReference>
<dbReference type="PANTHER" id="PTHR13061:SF29">
    <property type="entry name" value="GAMMA CARBONIC ANHYDRASE-LIKE 1, MITOCHONDRIAL-RELATED"/>
    <property type="match status" value="1"/>
</dbReference>
<name>A0A368DRX6_9PROT</name>
<evidence type="ECO:0000313" key="1">
    <source>
        <dbReference type="EMBL" id="RCL74600.1"/>
    </source>
</evidence>
<protein>
    <submittedName>
        <fullName evidence="1">Gamma carbonic anhydrase family protein</fullName>
    </submittedName>
</protein>
<proteinExistence type="predicted"/>
<dbReference type="InterPro" id="IPR050484">
    <property type="entry name" value="Transf_Hexapept/Carb_Anhydrase"/>
</dbReference>
<evidence type="ECO:0000313" key="2">
    <source>
        <dbReference type="Proteomes" id="UP000253570"/>
    </source>
</evidence>
<dbReference type="Pfam" id="PF00132">
    <property type="entry name" value="Hexapep"/>
    <property type="match status" value="1"/>
</dbReference>
<dbReference type="AlphaFoldDB" id="A0A368DRX6"/>
<reference evidence="1 2" key="1">
    <citation type="journal article" date="2018" name="Microbiome">
        <title>Fine metagenomic profile of the Mediterranean stratified and mixed water columns revealed by assembly and recruitment.</title>
        <authorList>
            <person name="Haro-Moreno J.M."/>
            <person name="Lopez-Perez M."/>
            <person name="De La Torre J.R."/>
            <person name="Picazo A."/>
            <person name="Camacho A."/>
            <person name="Rodriguez-Valera F."/>
        </authorList>
    </citation>
    <scope>NUCLEOTIDE SEQUENCE [LARGE SCALE GENOMIC DNA]</scope>
    <source>
        <strain evidence="1">MED-G57</strain>
    </source>
</reference>
<dbReference type="InterPro" id="IPR011004">
    <property type="entry name" value="Trimer_LpxA-like_sf"/>
</dbReference>
<dbReference type="CDD" id="cd04645">
    <property type="entry name" value="LbH_gamma_CA_like"/>
    <property type="match status" value="1"/>
</dbReference>
<comment type="caution">
    <text evidence="1">The sequence shown here is derived from an EMBL/GenBank/DDBJ whole genome shotgun (WGS) entry which is preliminary data.</text>
</comment>
<dbReference type="Gene3D" id="2.160.10.10">
    <property type="entry name" value="Hexapeptide repeat proteins"/>
    <property type="match status" value="1"/>
</dbReference>